<feature type="region of interest" description="Disordered" evidence="2">
    <location>
        <begin position="264"/>
        <end position="294"/>
    </location>
</feature>
<reference evidence="4" key="1">
    <citation type="submission" date="2022-11" db="EMBL/GenBank/DDBJ databases">
        <title>Robbsia betulipollinis sp. nov., isolated from pollen of birch (Betula pendula).</title>
        <authorList>
            <person name="Shi H."/>
            <person name="Ambika Manirajan B."/>
            <person name="Ratering S."/>
            <person name="Geissler-Plaum R."/>
            <person name="Schnell S."/>
        </authorList>
    </citation>
    <scope>NUCLEOTIDE SEQUENCE</scope>
    <source>
        <strain evidence="4">Bb-Pol-6</strain>
    </source>
</reference>
<dbReference type="Gene3D" id="2.70.70.10">
    <property type="entry name" value="Glucose Permease (Domain IIA)"/>
    <property type="match status" value="1"/>
</dbReference>
<evidence type="ECO:0000256" key="1">
    <source>
        <dbReference type="ARBA" id="ARBA00022729"/>
    </source>
</evidence>
<evidence type="ECO:0000313" key="5">
    <source>
        <dbReference type="Proteomes" id="UP001082899"/>
    </source>
</evidence>
<sequence length="495" mass="53118">MWSFRFPRTRRGAYVGLTTLVILVTLSIVSSSRLGVVDGYVTHVLPFPADDIATQQTALARMPAQYVAVTTLAHGEDIDAALRRMKLADPALQRTLRQDPDARTLRALGAGDDIHLRCDEQRRLQALVVQIESPVSKVSLTTGSGIRAMAGAVSGSRRVVVERTASGRFAVSETFQPHDAYWHFRSGVIGTGFFSSMARADVPGQIVAETLRLFRDRIDFRQGFRPGDAFHLIYEQLAGAMGPTRTGRLLAVELQARGTWHRAVWHPPARPPGEASPGTPPGDASPGGASPGEASRITAAATFPAVAGNGGRYFTFEGAPLHREAAWHMPIRAPDAGARIASSFGVRIHPLSGYSRHHEGVDLAAPRGTAVAAAAPGTISFAGWRNGYGRLLVIRHAPPYSTYYAHLDSFAPGIRAGRPVARGETIGQVGSTGAATGPHLHFELRIADRPVDPMPELRQAATPLRGEALRAFRHAASPLLAQIARMRALPAGRES</sequence>
<dbReference type="CDD" id="cd12797">
    <property type="entry name" value="M23_peptidase"/>
    <property type="match status" value="1"/>
</dbReference>
<dbReference type="SUPFAM" id="SSF51261">
    <property type="entry name" value="Duplicated hybrid motif"/>
    <property type="match status" value="1"/>
</dbReference>
<evidence type="ECO:0000313" key="4">
    <source>
        <dbReference type="EMBL" id="MCY0387352.1"/>
    </source>
</evidence>
<dbReference type="RefSeq" id="WP_267847100.1">
    <property type="nucleotide sequence ID" value="NZ_JAPMXC010000001.1"/>
</dbReference>
<name>A0ABT3ZLQ3_9BURK</name>
<evidence type="ECO:0000256" key="2">
    <source>
        <dbReference type="SAM" id="MobiDB-lite"/>
    </source>
</evidence>
<accession>A0ABT3ZLQ3</accession>
<keyword evidence="5" id="KW-1185">Reference proteome</keyword>
<feature type="domain" description="M23ase beta-sheet core" evidence="3">
    <location>
        <begin position="357"/>
        <end position="453"/>
    </location>
</feature>
<dbReference type="PANTHER" id="PTHR21666">
    <property type="entry name" value="PEPTIDASE-RELATED"/>
    <property type="match status" value="1"/>
</dbReference>
<proteinExistence type="predicted"/>
<dbReference type="PANTHER" id="PTHR21666:SF289">
    <property type="entry name" value="L-ALA--D-GLU ENDOPEPTIDASE"/>
    <property type="match status" value="1"/>
</dbReference>
<dbReference type="Proteomes" id="UP001082899">
    <property type="component" value="Unassembled WGS sequence"/>
</dbReference>
<dbReference type="Gene3D" id="3.10.450.350">
    <property type="match status" value="2"/>
</dbReference>
<dbReference type="InterPro" id="IPR016047">
    <property type="entry name" value="M23ase_b-sheet_dom"/>
</dbReference>
<dbReference type="InterPro" id="IPR011055">
    <property type="entry name" value="Dup_hybrid_motif"/>
</dbReference>
<dbReference type="Pfam" id="PF01551">
    <property type="entry name" value="Peptidase_M23"/>
    <property type="match status" value="1"/>
</dbReference>
<keyword evidence="1" id="KW-0732">Signal</keyword>
<feature type="compositionally biased region" description="Low complexity" evidence="2">
    <location>
        <begin position="275"/>
        <end position="294"/>
    </location>
</feature>
<gene>
    <name evidence="4" type="ORF">OVY01_08915</name>
</gene>
<comment type="caution">
    <text evidence="4">The sequence shown here is derived from an EMBL/GenBank/DDBJ whole genome shotgun (WGS) entry which is preliminary data.</text>
</comment>
<dbReference type="EMBL" id="JAPMXC010000001">
    <property type="protein sequence ID" value="MCY0387352.1"/>
    <property type="molecule type" value="Genomic_DNA"/>
</dbReference>
<protein>
    <submittedName>
        <fullName evidence="4">M23 family metallopeptidase</fullName>
    </submittedName>
</protein>
<evidence type="ECO:0000259" key="3">
    <source>
        <dbReference type="Pfam" id="PF01551"/>
    </source>
</evidence>
<dbReference type="InterPro" id="IPR050570">
    <property type="entry name" value="Cell_wall_metabolism_enzyme"/>
</dbReference>
<organism evidence="4 5">
    <name type="scientific">Robbsia betulipollinis</name>
    <dbReference type="NCBI Taxonomy" id="2981849"/>
    <lineage>
        <taxon>Bacteria</taxon>
        <taxon>Pseudomonadati</taxon>
        <taxon>Pseudomonadota</taxon>
        <taxon>Betaproteobacteria</taxon>
        <taxon>Burkholderiales</taxon>
        <taxon>Burkholderiaceae</taxon>
        <taxon>Robbsia</taxon>
    </lineage>
</organism>